<evidence type="ECO:0000313" key="2">
    <source>
        <dbReference type="Proteomes" id="UP000313359"/>
    </source>
</evidence>
<proteinExistence type="predicted"/>
<dbReference type="AlphaFoldDB" id="A0A5C2RPP7"/>
<keyword evidence="2" id="KW-1185">Reference proteome</keyword>
<dbReference type="OrthoDB" id="2751284at2759"/>
<organism evidence="1 2">
    <name type="scientific">Lentinus tigrinus ALCF2SS1-6</name>
    <dbReference type="NCBI Taxonomy" id="1328759"/>
    <lineage>
        <taxon>Eukaryota</taxon>
        <taxon>Fungi</taxon>
        <taxon>Dikarya</taxon>
        <taxon>Basidiomycota</taxon>
        <taxon>Agaricomycotina</taxon>
        <taxon>Agaricomycetes</taxon>
        <taxon>Polyporales</taxon>
        <taxon>Polyporaceae</taxon>
        <taxon>Lentinus</taxon>
    </lineage>
</organism>
<dbReference type="Proteomes" id="UP000313359">
    <property type="component" value="Unassembled WGS sequence"/>
</dbReference>
<name>A0A5C2RPP7_9APHY</name>
<dbReference type="EMBL" id="ML122329">
    <property type="protein sequence ID" value="RPD53111.1"/>
    <property type="molecule type" value="Genomic_DNA"/>
</dbReference>
<dbReference type="GO" id="GO:0007166">
    <property type="term" value="P:cell surface receptor signaling pathway"/>
    <property type="evidence" value="ECO:0007669"/>
    <property type="project" value="InterPro"/>
</dbReference>
<accession>A0A5C2RPP7</accession>
<reference evidence="1" key="1">
    <citation type="journal article" date="2018" name="Genome Biol. Evol.">
        <title>Genomics and development of Lentinus tigrinus, a white-rot wood-decaying mushroom with dimorphic fruiting bodies.</title>
        <authorList>
            <person name="Wu B."/>
            <person name="Xu Z."/>
            <person name="Knudson A."/>
            <person name="Carlson A."/>
            <person name="Chen N."/>
            <person name="Kovaka S."/>
            <person name="LaButti K."/>
            <person name="Lipzen A."/>
            <person name="Pennachio C."/>
            <person name="Riley R."/>
            <person name="Schakwitz W."/>
            <person name="Umezawa K."/>
            <person name="Ohm R.A."/>
            <person name="Grigoriev I.V."/>
            <person name="Nagy L.G."/>
            <person name="Gibbons J."/>
            <person name="Hibbett D."/>
        </authorList>
    </citation>
    <scope>NUCLEOTIDE SEQUENCE [LARGE SCALE GENOMIC DNA]</scope>
    <source>
        <strain evidence="1">ALCF2SS1-6</strain>
    </source>
</reference>
<dbReference type="InterPro" id="IPR036537">
    <property type="entry name" value="Adaptor_Cbl_N_dom_sf"/>
</dbReference>
<protein>
    <recommendedName>
        <fullName evidence="3">Protein kinase domain-containing protein</fullName>
    </recommendedName>
</protein>
<dbReference type="Gene3D" id="1.20.930.20">
    <property type="entry name" value="Adaptor protein Cbl, N-terminal domain"/>
    <property type="match status" value="1"/>
</dbReference>
<gene>
    <name evidence="1" type="ORF">L227DRAFT_604744</name>
</gene>
<sequence length="644" mass="73564">MRSTRRSRNFASGDALANAICALEVLQAASNVVVNVPFLSVIFGSVLGLARAVETATGDKERYVRLARRAAELSLHIEKSIESDPQAIDETLQSSLIQLHGLISRIRGDVERQLRRTALDRFLHRASIATILDDHIDALDSAWRAFDTACLIALRAKMEKQAMYDDHSQLRLFRWSDLRCLKVRGTYRVGCYDVGQEWQGKWDGRTVVVRTIRQSRLDQPDYNALISYYPNIHHPYIAQVLGYSHPSLNERFYVMDAGVVPLMEQFRGKDTLSRILLWLQHIVDYQEAFRYLDELGLPVSDCHSHDRCLPSAMLNEEGRLIIDASDFEESNLGCFQSRLRTICDEEHGALSPGEDFANDDDVALHASSLLSLLRSSIGKQNGPIDVEPFINSDLGNIWASHTFRTEVSAQWGDYGYIKRDGTAETFIRLGHIYDLVKPTGKISTFLLKRPTGDDWRPAEDYPWPEDMVTHTFHLDGDIDEIAVVRTLPDDCEYHDFFWNHAESVAEEHGIPLYDIVLFEEVFHYAGAIYDDEDDPRDLNESHGWSTGLQGAPSTLYFHQRPLLASGEAPRPWGYWSPDSDPIPGPWPILPYRGVELTCRRESMRCNYARVSTFEAEVLSYLNRLRRRSHFTQDFHPSTRIEELE</sequence>
<dbReference type="InterPro" id="IPR059179">
    <property type="entry name" value="MLKL-like_MCAfunc"/>
</dbReference>
<evidence type="ECO:0000313" key="1">
    <source>
        <dbReference type="EMBL" id="RPD53111.1"/>
    </source>
</evidence>
<dbReference type="CDD" id="cd21037">
    <property type="entry name" value="MLKL_NTD"/>
    <property type="match status" value="1"/>
</dbReference>
<evidence type="ECO:0008006" key="3">
    <source>
        <dbReference type="Google" id="ProtNLM"/>
    </source>
</evidence>